<accession>A0AAV5TC41</accession>
<gene>
    <name evidence="1" type="ORF">PENTCL1PPCAC_11371</name>
</gene>
<proteinExistence type="predicted"/>
<reference evidence="1" key="1">
    <citation type="submission" date="2023-10" db="EMBL/GenBank/DDBJ databases">
        <title>Genome assembly of Pristionchus species.</title>
        <authorList>
            <person name="Yoshida K."/>
            <person name="Sommer R.J."/>
        </authorList>
    </citation>
    <scope>NUCLEOTIDE SEQUENCE</scope>
    <source>
        <strain evidence="1">RS0144</strain>
    </source>
</reference>
<keyword evidence="2" id="KW-1185">Reference proteome</keyword>
<evidence type="ECO:0000313" key="1">
    <source>
        <dbReference type="EMBL" id="GMS89196.1"/>
    </source>
</evidence>
<comment type="caution">
    <text evidence="1">The sequence shown here is derived from an EMBL/GenBank/DDBJ whole genome shotgun (WGS) entry which is preliminary data.</text>
</comment>
<name>A0AAV5TC41_9BILA</name>
<feature type="non-terminal residue" evidence="1">
    <location>
        <position position="1"/>
    </location>
</feature>
<protein>
    <submittedName>
        <fullName evidence="1">Uncharacterized protein</fullName>
    </submittedName>
</protein>
<organism evidence="1 2">
    <name type="scientific">Pristionchus entomophagus</name>
    <dbReference type="NCBI Taxonomy" id="358040"/>
    <lineage>
        <taxon>Eukaryota</taxon>
        <taxon>Metazoa</taxon>
        <taxon>Ecdysozoa</taxon>
        <taxon>Nematoda</taxon>
        <taxon>Chromadorea</taxon>
        <taxon>Rhabditida</taxon>
        <taxon>Rhabditina</taxon>
        <taxon>Diplogasteromorpha</taxon>
        <taxon>Diplogasteroidea</taxon>
        <taxon>Neodiplogasteridae</taxon>
        <taxon>Pristionchus</taxon>
    </lineage>
</organism>
<evidence type="ECO:0000313" key="2">
    <source>
        <dbReference type="Proteomes" id="UP001432027"/>
    </source>
</evidence>
<dbReference type="Proteomes" id="UP001432027">
    <property type="component" value="Unassembled WGS sequence"/>
</dbReference>
<sequence>GREVRHSLQSIRYGHCPIREGHRVRLRIWLGTSNLPRRSILPIQPYYRHFLWLRISREEQCCFPPLPLLSTTICSINDPIELSVNK</sequence>
<dbReference type="AlphaFoldDB" id="A0AAV5TC41"/>
<dbReference type="EMBL" id="BTSX01000003">
    <property type="protein sequence ID" value="GMS89196.1"/>
    <property type="molecule type" value="Genomic_DNA"/>
</dbReference>